<evidence type="ECO:0000256" key="16">
    <source>
        <dbReference type="ARBA" id="ARBA00023288"/>
    </source>
</evidence>
<evidence type="ECO:0000256" key="5">
    <source>
        <dbReference type="ARBA" id="ARBA00022553"/>
    </source>
</evidence>
<evidence type="ECO:0000256" key="8">
    <source>
        <dbReference type="ARBA" id="ARBA00022734"/>
    </source>
</evidence>
<keyword evidence="13" id="KW-0496">Mitochondrion</keyword>
<evidence type="ECO:0000256" key="15">
    <source>
        <dbReference type="ARBA" id="ARBA00023186"/>
    </source>
</evidence>
<feature type="region of interest" description="Disordered" evidence="20">
    <location>
        <begin position="1"/>
        <end position="82"/>
    </location>
</feature>
<comment type="function">
    <text evidence="17">Calcium-binding protein that interacts with newly synthesized monoglucosylated glycoproteins in the endoplasmic reticulum. It may act in assisting protein assembly and/or in the retention within the ER of unassembled protein subunits. It seems to play a major role in the quality control apparatus of the ER by the retention of incorrectly folded proteins. Associated with partial T-cell antigen receptor complexes that escape the ER of immature thymocytes, it may function as a signaling complex regulating thymocyte maturation. Additionally it may play a role in receptor-mediated endocytosis at the synapse.</text>
</comment>
<dbReference type="GO" id="GO:0030246">
    <property type="term" value="F:carbohydrate binding"/>
    <property type="evidence" value="ECO:0007669"/>
    <property type="project" value="UniProtKB-KW"/>
</dbReference>
<keyword evidence="14" id="KW-0564">Palmitate</keyword>
<dbReference type="PRINTS" id="PR00626">
    <property type="entry name" value="CALRETICULIN"/>
</dbReference>
<keyword evidence="11" id="KW-0106">Calcium</keyword>
<evidence type="ECO:0000256" key="1">
    <source>
        <dbReference type="ARBA" id="ARBA00004115"/>
    </source>
</evidence>
<evidence type="ECO:0000256" key="2">
    <source>
        <dbReference type="ARBA" id="ARBA00004573"/>
    </source>
</evidence>
<evidence type="ECO:0000256" key="18">
    <source>
        <dbReference type="ARBA" id="ARBA00040224"/>
    </source>
</evidence>
<keyword evidence="9" id="KW-0677">Repeat</keyword>
<protein>
    <recommendedName>
        <fullName evidence="18">Calnexin</fullName>
    </recommendedName>
</protein>
<keyword evidence="6" id="KW-0479">Metal-binding</keyword>
<evidence type="ECO:0000256" key="17">
    <source>
        <dbReference type="ARBA" id="ARBA00037453"/>
    </source>
</evidence>
<keyword evidence="8" id="KW-0430">Lectin</keyword>
<dbReference type="STRING" id="10181.G5BQ69"/>
<evidence type="ECO:0000256" key="7">
    <source>
        <dbReference type="ARBA" id="ARBA00022729"/>
    </source>
</evidence>
<dbReference type="GO" id="GO:0051082">
    <property type="term" value="F:unfolded protein binding"/>
    <property type="evidence" value="ECO:0007669"/>
    <property type="project" value="InterPro"/>
</dbReference>
<keyword evidence="19" id="KW-0812">Transmembrane</keyword>
<evidence type="ECO:0000313" key="22">
    <source>
        <dbReference type="Proteomes" id="UP000006813"/>
    </source>
</evidence>
<dbReference type="GO" id="GO:0006457">
    <property type="term" value="P:protein folding"/>
    <property type="evidence" value="ECO:0007669"/>
    <property type="project" value="InterPro"/>
</dbReference>
<organism evidence="21 22">
    <name type="scientific">Heterocephalus glaber</name>
    <name type="common">Naked mole rat</name>
    <dbReference type="NCBI Taxonomy" id="10181"/>
    <lineage>
        <taxon>Eukaryota</taxon>
        <taxon>Metazoa</taxon>
        <taxon>Chordata</taxon>
        <taxon>Craniata</taxon>
        <taxon>Vertebrata</taxon>
        <taxon>Euteleostomi</taxon>
        <taxon>Mammalia</taxon>
        <taxon>Eutheria</taxon>
        <taxon>Euarchontoglires</taxon>
        <taxon>Glires</taxon>
        <taxon>Rodentia</taxon>
        <taxon>Hystricomorpha</taxon>
        <taxon>Bathyergidae</taxon>
        <taxon>Heterocephalus</taxon>
    </lineage>
</organism>
<evidence type="ECO:0000256" key="13">
    <source>
        <dbReference type="ARBA" id="ARBA00023128"/>
    </source>
</evidence>
<feature type="transmembrane region" description="Helical" evidence="19">
    <location>
        <begin position="171"/>
        <end position="192"/>
    </location>
</feature>
<feature type="compositionally biased region" description="Basic and acidic residues" evidence="20">
    <location>
        <begin position="222"/>
        <end position="244"/>
    </location>
</feature>
<keyword evidence="12" id="KW-0832">Ubl conjugation</keyword>
<feature type="compositionally biased region" description="Basic and acidic residues" evidence="20">
    <location>
        <begin position="9"/>
        <end position="54"/>
    </location>
</feature>
<evidence type="ECO:0000256" key="12">
    <source>
        <dbReference type="ARBA" id="ARBA00022843"/>
    </source>
</evidence>
<sequence length="285" mass="32516">MTPPVNPSREIEDPEAQKPEDWDEPPKIPDPDAVRLDDWDEDAPAKIPDEEATKPEGWLDNEPDYVPNTDSEKPKDWDEDTDGEWEAPQIANPKYFFEDLEPFKMTPFSAIGLELWSMTSDIFFDNFIISSERRVVDDWASDGWDLKKAADGAAEPGVVGQMLKAAEECPWLWVVYLLTVALPVFLVILFCCSGKKQSSAVEYKKTDAPQPDVEEEEEKEEEKDKGDEEEKGEEKLEEKQKSDPEGDGSTVSQEEEDRKSIAEEDEILNRSPRKSQEENETILRT</sequence>
<gene>
    <name evidence="21" type="ORF">GW7_13385</name>
</gene>
<dbReference type="SUPFAM" id="SSF49899">
    <property type="entry name" value="Concanavalin A-like lectins/glucanases"/>
    <property type="match status" value="1"/>
</dbReference>
<feature type="compositionally biased region" description="Acidic residues" evidence="20">
    <location>
        <begin position="212"/>
        <end position="221"/>
    </location>
</feature>
<dbReference type="PANTHER" id="PTHR11073:SF11">
    <property type="entry name" value="CALNEXIN"/>
    <property type="match status" value="1"/>
</dbReference>
<feature type="compositionally biased region" description="Basic and acidic residues" evidence="20">
    <location>
        <begin position="274"/>
        <end position="285"/>
    </location>
</feature>
<evidence type="ECO:0000256" key="3">
    <source>
        <dbReference type="ARBA" id="ARBA00004583"/>
    </source>
</evidence>
<evidence type="ECO:0000256" key="14">
    <source>
        <dbReference type="ARBA" id="ARBA00023139"/>
    </source>
</evidence>
<feature type="region of interest" description="Disordered" evidence="20">
    <location>
        <begin position="201"/>
        <end position="285"/>
    </location>
</feature>
<dbReference type="Gene3D" id="2.10.250.10">
    <property type="entry name" value="Calreticulin/calnexin, P domain"/>
    <property type="match status" value="1"/>
</dbReference>
<proteinExistence type="inferred from homology"/>
<dbReference type="InterPro" id="IPR001580">
    <property type="entry name" value="Calret/calnex"/>
</dbReference>
<dbReference type="GO" id="GO:0005509">
    <property type="term" value="F:calcium ion binding"/>
    <property type="evidence" value="ECO:0007669"/>
    <property type="project" value="InterPro"/>
</dbReference>
<dbReference type="Pfam" id="PF00262">
    <property type="entry name" value="Calreticulin"/>
    <property type="match status" value="1"/>
</dbReference>
<dbReference type="SUPFAM" id="SSF63887">
    <property type="entry name" value="P-domain of calnexin/calreticulin"/>
    <property type="match status" value="1"/>
</dbReference>
<comment type="similarity">
    <text evidence="4 19">Belongs to the calreticulin family.</text>
</comment>
<evidence type="ECO:0000256" key="4">
    <source>
        <dbReference type="ARBA" id="ARBA00010983"/>
    </source>
</evidence>
<reference evidence="21 22" key="1">
    <citation type="journal article" date="2011" name="Nature">
        <title>Genome sequencing reveals insights into physiology and longevity of the naked mole rat.</title>
        <authorList>
            <person name="Kim E.B."/>
            <person name="Fang X."/>
            <person name="Fushan A.A."/>
            <person name="Huang Z."/>
            <person name="Lobanov A.V."/>
            <person name="Han L."/>
            <person name="Marino S.M."/>
            <person name="Sun X."/>
            <person name="Turanov A.A."/>
            <person name="Yang P."/>
            <person name="Yim S.H."/>
            <person name="Zhao X."/>
            <person name="Kasaikina M.V."/>
            <person name="Stoletzki N."/>
            <person name="Peng C."/>
            <person name="Polak P."/>
            <person name="Xiong Z."/>
            <person name="Kiezun A."/>
            <person name="Zhu Y."/>
            <person name="Chen Y."/>
            <person name="Kryukov G.V."/>
            <person name="Zhang Q."/>
            <person name="Peshkin L."/>
            <person name="Yang L."/>
            <person name="Bronson R.T."/>
            <person name="Buffenstein R."/>
            <person name="Wang B."/>
            <person name="Han C."/>
            <person name="Li Q."/>
            <person name="Chen L."/>
            <person name="Zhao W."/>
            <person name="Sunyaev S.R."/>
            <person name="Park T.J."/>
            <person name="Zhang G."/>
            <person name="Wang J."/>
            <person name="Gladyshev V.N."/>
        </authorList>
    </citation>
    <scope>NUCLEOTIDE SEQUENCE [LARGE SCALE GENOMIC DNA]</scope>
</reference>
<keyword evidence="16" id="KW-0449">Lipoprotein</keyword>
<dbReference type="EMBL" id="JH171319">
    <property type="protein sequence ID" value="EHB11437.1"/>
    <property type="molecule type" value="Genomic_DNA"/>
</dbReference>
<keyword evidence="7" id="KW-0732">Signal</keyword>
<dbReference type="GO" id="GO:0005789">
    <property type="term" value="C:endoplasmic reticulum membrane"/>
    <property type="evidence" value="ECO:0007669"/>
    <property type="project" value="UniProtKB-SubCell"/>
</dbReference>
<dbReference type="InParanoid" id="G5BQ69"/>
<comment type="subcellular location">
    <subcellularLocation>
        <location evidence="1">Endoplasmic reticulum membrane</location>
        <topology evidence="1">Single-pass type I membrane protein</topology>
    </subcellularLocation>
    <subcellularLocation>
        <location evidence="2">Melanosome membrane</location>
        <topology evidence="2">Single-pass type I membrane protein</topology>
    </subcellularLocation>
    <subcellularLocation>
        <location evidence="3">Mitochondrion membrane</location>
        <topology evidence="3">Single-pass type I membrane protein</topology>
    </subcellularLocation>
</comment>
<dbReference type="Proteomes" id="UP000006813">
    <property type="component" value="Unassembled WGS sequence"/>
</dbReference>
<accession>G5BQ69</accession>
<evidence type="ECO:0000256" key="10">
    <source>
        <dbReference type="ARBA" id="ARBA00022824"/>
    </source>
</evidence>
<dbReference type="GO" id="GO:0031966">
    <property type="term" value="C:mitochondrial membrane"/>
    <property type="evidence" value="ECO:0007669"/>
    <property type="project" value="UniProtKB-SubCell"/>
</dbReference>
<evidence type="ECO:0000256" key="6">
    <source>
        <dbReference type="ARBA" id="ARBA00022723"/>
    </source>
</evidence>
<name>G5BQ69_HETGA</name>
<evidence type="ECO:0000313" key="21">
    <source>
        <dbReference type="EMBL" id="EHB11437.1"/>
    </source>
</evidence>
<keyword evidence="19" id="KW-0472">Membrane</keyword>
<dbReference type="AlphaFoldDB" id="G5BQ69"/>
<evidence type="ECO:0000256" key="9">
    <source>
        <dbReference type="ARBA" id="ARBA00022737"/>
    </source>
</evidence>
<evidence type="ECO:0000256" key="19">
    <source>
        <dbReference type="RuleBase" id="RU362126"/>
    </source>
</evidence>
<dbReference type="InterPro" id="IPR013320">
    <property type="entry name" value="ConA-like_dom_sf"/>
</dbReference>
<keyword evidence="15 19" id="KW-0143">Chaperone</keyword>
<keyword evidence="19" id="KW-1133">Transmembrane helix</keyword>
<dbReference type="GO" id="GO:0036503">
    <property type="term" value="P:ERAD pathway"/>
    <property type="evidence" value="ECO:0007669"/>
    <property type="project" value="TreeGrafter"/>
</dbReference>
<keyword evidence="5" id="KW-0597">Phosphoprotein</keyword>
<evidence type="ECO:0000256" key="20">
    <source>
        <dbReference type="SAM" id="MobiDB-lite"/>
    </source>
</evidence>
<dbReference type="InterPro" id="IPR009033">
    <property type="entry name" value="Calreticulin/calnexin_P_dom_sf"/>
</dbReference>
<evidence type="ECO:0000256" key="11">
    <source>
        <dbReference type="ARBA" id="ARBA00022837"/>
    </source>
</evidence>
<dbReference type="GO" id="GO:0033162">
    <property type="term" value="C:melanosome membrane"/>
    <property type="evidence" value="ECO:0007669"/>
    <property type="project" value="UniProtKB-SubCell"/>
</dbReference>
<dbReference type="PANTHER" id="PTHR11073">
    <property type="entry name" value="CALRETICULIN AND CALNEXIN"/>
    <property type="match status" value="1"/>
</dbReference>
<keyword evidence="10 19" id="KW-0256">Endoplasmic reticulum</keyword>